<dbReference type="AlphaFoldDB" id="A0AAN9K8H6"/>
<accession>A0AAN9K8H6</accession>
<comment type="caution">
    <text evidence="1">The sequence shown here is derived from an EMBL/GenBank/DDBJ whole genome shotgun (WGS) entry which is preliminary data.</text>
</comment>
<evidence type="ECO:0000313" key="2">
    <source>
        <dbReference type="Proteomes" id="UP001367508"/>
    </source>
</evidence>
<evidence type="ECO:0000313" key="1">
    <source>
        <dbReference type="EMBL" id="KAK7313210.1"/>
    </source>
</evidence>
<protein>
    <submittedName>
        <fullName evidence="1">Uncharacterized protein</fullName>
    </submittedName>
</protein>
<dbReference type="Proteomes" id="UP001367508">
    <property type="component" value="Unassembled WGS sequence"/>
</dbReference>
<reference evidence="1 2" key="1">
    <citation type="submission" date="2024-01" db="EMBL/GenBank/DDBJ databases">
        <title>The genomes of 5 underutilized Papilionoideae crops provide insights into root nodulation and disease resistanc.</title>
        <authorList>
            <person name="Jiang F."/>
        </authorList>
    </citation>
    <scope>NUCLEOTIDE SEQUENCE [LARGE SCALE GENOMIC DNA]</scope>
    <source>
        <strain evidence="1">LVBAO_FW01</strain>
        <tissue evidence="1">Leaves</tissue>
    </source>
</reference>
<proteinExistence type="predicted"/>
<keyword evidence="2" id="KW-1185">Reference proteome</keyword>
<gene>
    <name evidence="1" type="ORF">VNO77_37745</name>
</gene>
<dbReference type="EMBL" id="JAYMYQ010000009">
    <property type="protein sequence ID" value="KAK7313210.1"/>
    <property type="molecule type" value="Genomic_DNA"/>
</dbReference>
<name>A0AAN9K8H6_CANGL</name>
<organism evidence="1 2">
    <name type="scientific">Canavalia gladiata</name>
    <name type="common">Sword bean</name>
    <name type="synonym">Dolichos gladiatus</name>
    <dbReference type="NCBI Taxonomy" id="3824"/>
    <lineage>
        <taxon>Eukaryota</taxon>
        <taxon>Viridiplantae</taxon>
        <taxon>Streptophyta</taxon>
        <taxon>Embryophyta</taxon>
        <taxon>Tracheophyta</taxon>
        <taxon>Spermatophyta</taxon>
        <taxon>Magnoliopsida</taxon>
        <taxon>eudicotyledons</taxon>
        <taxon>Gunneridae</taxon>
        <taxon>Pentapetalae</taxon>
        <taxon>rosids</taxon>
        <taxon>fabids</taxon>
        <taxon>Fabales</taxon>
        <taxon>Fabaceae</taxon>
        <taxon>Papilionoideae</taxon>
        <taxon>50 kb inversion clade</taxon>
        <taxon>NPAAA clade</taxon>
        <taxon>indigoferoid/millettioid clade</taxon>
        <taxon>Phaseoleae</taxon>
        <taxon>Canavalia</taxon>
    </lineage>
</organism>
<sequence>MLDVGLEGGAKKLLKCHKPPEPPGLIFRIKPMTEPPKPINPHQILWVYNSHETRAKSEVMGSEDDPGYARIHRDWVVLRNVS</sequence>